<dbReference type="EC" id="2.7.7.41" evidence="7"/>
<evidence type="ECO:0000256" key="7">
    <source>
        <dbReference type="RuleBase" id="RU003938"/>
    </source>
</evidence>
<dbReference type="RefSeq" id="WP_248434253.1">
    <property type="nucleotide sequence ID" value="NZ_CP096205.1"/>
</dbReference>
<evidence type="ECO:0000256" key="8">
    <source>
        <dbReference type="SAM" id="Phobius"/>
    </source>
</evidence>
<protein>
    <recommendedName>
        <fullName evidence="7">Phosphatidate cytidylyltransferase</fullName>
        <ecNumber evidence="7">2.7.7.41</ecNumber>
    </recommendedName>
</protein>
<gene>
    <name evidence="9" type="ORF">M0M57_00110</name>
</gene>
<evidence type="ECO:0000256" key="5">
    <source>
        <dbReference type="ARBA" id="ARBA00022989"/>
    </source>
</evidence>
<evidence type="ECO:0000313" key="9">
    <source>
        <dbReference type="EMBL" id="UPQ79261.1"/>
    </source>
</evidence>
<organism evidence="9 10">
    <name type="scientific">Flavobacterium azooxidireducens</name>
    <dbReference type="NCBI Taxonomy" id="1871076"/>
    <lineage>
        <taxon>Bacteria</taxon>
        <taxon>Pseudomonadati</taxon>
        <taxon>Bacteroidota</taxon>
        <taxon>Flavobacteriia</taxon>
        <taxon>Flavobacteriales</taxon>
        <taxon>Flavobacteriaceae</taxon>
        <taxon>Flavobacterium</taxon>
    </lineage>
</organism>
<keyword evidence="10" id="KW-1185">Reference proteome</keyword>
<dbReference type="Proteomes" id="UP000830583">
    <property type="component" value="Chromosome"/>
</dbReference>
<reference evidence="9" key="1">
    <citation type="submission" date="2022-04" db="EMBL/GenBank/DDBJ databases">
        <title>Consumption of N2O by Flavobacterium azooxidireducens sp. nov. isolated from Decomposing Leaf Litter of Phragmites australis (Cav.).</title>
        <authorList>
            <person name="Behrendt U."/>
            <person name="Spanner T."/>
            <person name="Augustin J."/>
            <person name="Horn M.A."/>
            <person name="Kolb S."/>
            <person name="Ulrich A."/>
        </authorList>
    </citation>
    <scope>NUCLEOTIDE SEQUENCE</scope>
    <source>
        <strain evidence="9">IGB 4-14</strain>
    </source>
</reference>
<dbReference type="GO" id="GO:0016779">
    <property type="term" value="F:nucleotidyltransferase activity"/>
    <property type="evidence" value="ECO:0007669"/>
    <property type="project" value="UniProtKB-KW"/>
</dbReference>
<keyword evidence="4 7" id="KW-0812">Transmembrane</keyword>
<name>A0ABY4KEP0_9FLAO</name>
<feature type="transmembrane region" description="Helical" evidence="8">
    <location>
        <begin position="228"/>
        <end position="247"/>
    </location>
</feature>
<dbReference type="PANTHER" id="PTHR43535">
    <property type="entry name" value="PHOSPHATIDATE CYTIDYLYLTRANSFERASE"/>
    <property type="match status" value="1"/>
</dbReference>
<keyword evidence="6 8" id="KW-0472">Membrane</keyword>
<dbReference type="InterPro" id="IPR000374">
    <property type="entry name" value="PC_trans"/>
</dbReference>
<feature type="transmembrane region" description="Helical" evidence="8">
    <location>
        <begin position="124"/>
        <end position="142"/>
    </location>
</feature>
<evidence type="ECO:0000256" key="4">
    <source>
        <dbReference type="ARBA" id="ARBA00022692"/>
    </source>
</evidence>
<sequence>MNDLIKIDFIEKKELLIVVFLIFGILTFATILFFVIGKLKPNANLTELKSRTKSWWVMATIFVGATLINTTISYIAIGLLSFMAFRELYSVLGFRQSDRRAIFWAFIAIPIQYYLAFIGWYGAYIIFIPIVMFLFLPLRLVLKGDTTGIIKSMASLHWILMLTVFGISHMAYLLSLPEIEGFSSGGRGLLLFLVFLTEINDVMQFTWGKLVGKHKIIPKVSPNKTWEGFIGGVISTTIIGYFLGFLTPLSTGHLIFVSFMIAISGFFGDIVMSSIKRDIGVKDMGNSIPGHGGVLDRIDSLAYTAPVFFHLVYYIAY</sequence>
<feature type="transmembrane region" description="Helical" evidence="8">
    <location>
        <begin position="188"/>
        <end position="207"/>
    </location>
</feature>
<evidence type="ECO:0000256" key="2">
    <source>
        <dbReference type="ARBA" id="ARBA00010185"/>
    </source>
</evidence>
<comment type="pathway">
    <text evidence="7">Phospholipid metabolism; CDP-diacylglycerol biosynthesis; CDP-diacylglycerol from sn-glycerol 3-phosphate: step 3/3.</text>
</comment>
<dbReference type="Pfam" id="PF01148">
    <property type="entry name" value="CTP_transf_1"/>
    <property type="match status" value="1"/>
</dbReference>
<keyword evidence="7 9" id="KW-0548">Nucleotidyltransferase</keyword>
<accession>A0ABY4KEP0</accession>
<keyword evidence="5 8" id="KW-1133">Transmembrane helix</keyword>
<comment type="subcellular location">
    <subcellularLocation>
        <location evidence="1">Membrane</location>
        <topology evidence="1">Multi-pass membrane protein</topology>
    </subcellularLocation>
</comment>
<dbReference type="PANTHER" id="PTHR43535:SF1">
    <property type="entry name" value="PHOSPHATIDATE CYTIDYLYLTRANSFERASE"/>
    <property type="match status" value="1"/>
</dbReference>
<feature type="transmembrane region" description="Helical" evidence="8">
    <location>
        <begin position="154"/>
        <end position="176"/>
    </location>
</feature>
<keyword evidence="3 7" id="KW-0808">Transferase</keyword>
<evidence type="ECO:0000256" key="3">
    <source>
        <dbReference type="ARBA" id="ARBA00022679"/>
    </source>
</evidence>
<comment type="catalytic activity">
    <reaction evidence="7">
        <text>a 1,2-diacyl-sn-glycero-3-phosphate + CTP + H(+) = a CDP-1,2-diacyl-sn-glycerol + diphosphate</text>
        <dbReference type="Rhea" id="RHEA:16229"/>
        <dbReference type="ChEBI" id="CHEBI:15378"/>
        <dbReference type="ChEBI" id="CHEBI:33019"/>
        <dbReference type="ChEBI" id="CHEBI:37563"/>
        <dbReference type="ChEBI" id="CHEBI:58332"/>
        <dbReference type="ChEBI" id="CHEBI:58608"/>
        <dbReference type="EC" id="2.7.7.41"/>
    </reaction>
</comment>
<comment type="similarity">
    <text evidence="2 7">Belongs to the CDS family.</text>
</comment>
<evidence type="ECO:0000256" key="6">
    <source>
        <dbReference type="ARBA" id="ARBA00023136"/>
    </source>
</evidence>
<dbReference type="PROSITE" id="PS01315">
    <property type="entry name" value="CDS"/>
    <property type="match status" value="1"/>
</dbReference>
<feature type="transmembrane region" description="Helical" evidence="8">
    <location>
        <begin position="15"/>
        <end position="36"/>
    </location>
</feature>
<evidence type="ECO:0000256" key="1">
    <source>
        <dbReference type="ARBA" id="ARBA00004141"/>
    </source>
</evidence>
<proteinExistence type="inferred from homology"/>
<evidence type="ECO:0000313" key="10">
    <source>
        <dbReference type="Proteomes" id="UP000830583"/>
    </source>
</evidence>
<feature type="transmembrane region" description="Helical" evidence="8">
    <location>
        <begin position="56"/>
        <end position="80"/>
    </location>
</feature>
<dbReference type="EMBL" id="CP096205">
    <property type="protein sequence ID" value="UPQ79261.1"/>
    <property type="molecule type" value="Genomic_DNA"/>
</dbReference>
<feature type="transmembrane region" description="Helical" evidence="8">
    <location>
        <begin position="253"/>
        <end position="272"/>
    </location>
</feature>